<gene>
    <name evidence="1" type="ORF">ENR15_10455</name>
</gene>
<reference evidence="1" key="1">
    <citation type="journal article" date="2020" name="mSystems">
        <title>Genome- and Community-Level Interaction Insights into Carbon Utilization and Element Cycling Functions of Hydrothermarchaeota in Hydrothermal Sediment.</title>
        <authorList>
            <person name="Zhou Z."/>
            <person name="Liu Y."/>
            <person name="Xu W."/>
            <person name="Pan J."/>
            <person name="Luo Z.H."/>
            <person name="Li M."/>
        </authorList>
    </citation>
    <scope>NUCLEOTIDE SEQUENCE [LARGE SCALE GENOMIC DNA]</scope>
    <source>
        <strain evidence="1">SpSt-374</strain>
    </source>
</reference>
<evidence type="ECO:0000313" key="1">
    <source>
        <dbReference type="EMBL" id="HGG01046.1"/>
    </source>
</evidence>
<sequence length="62" mass="7092">MGIVPNYSLFTNRLTHCPHPKSLSQVWRGTLRDVQIISEQAVNHYGNSNQLNYYGNTQKPGF</sequence>
<name>A0A7C3ZTR1_9CYAN</name>
<comment type="caution">
    <text evidence="1">The sequence shown here is derived from an EMBL/GenBank/DDBJ whole genome shotgun (WGS) entry which is preliminary data.</text>
</comment>
<organism evidence="1">
    <name type="scientific">Planktothricoides sp. SpSt-374</name>
    <dbReference type="NCBI Taxonomy" id="2282167"/>
    <lineage>
        <taxon>Bacteria</taxon>
        <taxon>Bacillati</taxon>
        <taxon>Cyanobacteriota</taxon>
        <taxon>Cyanophyceae</taxon>
        <taxon>Oscillatoriophycideae</taxon>
        <taxon>Oscillatoriales</taxon>
        <taxon>Oscillatoriaceae</taxon>
        <taxon>Planktothricoides</taxon>
    </lineage>
</organism>
<accession>A0A7C3ZTR1</accession>
<dbReference type="EMBL" id="DSPX01000102">
    <property type="protein sequence ID" value="HGG01046.1"/>
    <property type="molecule type" value="Genomic_DNA"/>
</dbReference>
<protein>
    <submittedName>
        <fullName evidence="1">Uncharacterized protein</fullName>
    </submittedName>
</protein>
<proteinExistence type="predicted"/>
<dbReference type="AlphaFoldDB" id="A0A7C3ZTR1"/>